<dbReference type="InterPro" id="IPR014756">
    <property type="entry name" value="Ig_E-set"/>
</dbReference>
<dbReference type="PANTHER" id="PTHR22625">
    <property type="entry name" value="PLEXIN"/>
    <property type="match status" value="1"/>
</dbReference>
<reference evidence="3" key="2">
    <citation type="submission" date="2025-09" db="UniProtKB">
        <authorList>
            <consortium name="Ensembl"/>
        </authorList>
    </citation>
    <scope>IDENTIFICATION</scope>
</reference>
<dbReference type="GO" id="GO:0008360">
    <property type="term" value="P:regulation of cell shape"/>
    <property type="evidence" value="ECO:0007669"/>
    <property type="project" value="TreeGrafter"/>
</dbReference>
<evidence type="ECO:0000313" key="4">
    <source>
        <dbReference type="Proteomes" id="UP000694424"/>
    </source>
</evidence>
<name>A0A8B9QMA2_APTOW</name>
<accession>A0A8B9QMA2</accession>
<dbReference type="InterPro" id="IPR031148">
    <property type="entry name" value="Plexin"/>
</dbReference>
<dbReference type="GO" id="GO:0050772">
    <property type="term" value="P:positive regulation of axonogenesis"/>
    <property type="evidence" value="ECO:0007669"/>
    <property type="project" value="TreeGrafter"/>
</dbReference>
<dbReference type="Proteomes" id="UP000694424">
    <property type="component" value="Unplaced"/>
</dbReference>
<proteinExistence type="predicted"/>
<reference evidence="3" key="1">
    <citation type="submission" date="2025-08" db="UniProtKB">
        <authorList>
            <consortium name="Ensembl"/>
        </authorList>
    </citation>
    <scope>IDENTIFICATION</scope>
</reference>
<dbReference type="GO" id="GO:0005886">
    <property type="term" value="C:plasma membrane"/>
    <property type="evidence" value="ECO:0007669"/>
    <property type="project" value="TreeGrafter"/>
</dbReference>
<dbReference type="Ensembl" id="ENSAOWT00000031084.1">
    <property type="protein sequence ID" value="ENSAOWP00000027430.1"/>
    <property type="gene ID" value="ENSAOWG00000018486.1"/>
</dbReference>
<dbReference type="GO" id="GO:0017154">
    <property type="term" value="F:semaphorin receptor activity"/>
    <property type="evidence" value="ECO:0007669"/>
    <property type="project" value="InterPro"/>
</dbReference>
<sequence length="98" mass="10944">MPFSYEVNPILKPLNSEDPAKPYRHKPGSVISVEGENLDLAISKDEVMAMIGEGICVVKTLTRNHLYCEPPSEQPAPRHRTKREGTDLLPEFTVGTQQ</sequence>
<dbReference type="GO" id="GO:0002116">
    <property type="term" value="C:semaphorin receptor complex"/>
    <property type="evidence" value="ECO:0007669"/>
    <property type="project" value="TreeGrafter"/>
</dbReference>
<protein>
    <recommendedName>
        <fullName evidence="2">IPT/TIG domain-containing protein</fullName>
    </recommendedName>
</protein>
<organism evidence="3 4">
    <name type="scientific">Apteryx owenii</name>
    <name type="common">Little spotted kiwi</name>
    <dbReference type="NCBI Taxonomy" id="8824"/>
    <lineage>
        <taxon>Eukaryota</taxon>
        <taxon>Metazoa</taxon>
        <taxon>Chordata</taxon>
        <taxon>Craniata</taxon>
        <taxon>Vertebrata</taxon>
        <taxon>Euteleostomi</taxon>
        <taxon>Archelosauria</taxon>
        <taxon>Archosauria</taxon>
        <taxon>Dinosauria</taxon>
        <taxon>Saurischia</taxon>
        <taxon>Theropoda</taxon>
        <taxon>Coelurosauria</taxon>
        <taxon>Aves</taxon>
        <taxon>Palaeognathae</taxon>
        <taxon>Apterygiformes</taxon>
        <taxon>Apterygidae</taxon>
        <taxon>Apteryx</taxon>
    </lineage>
</organism>
<dbReference type="PANTHER" id="PTHR22625:SF36">
    <property type="entry name" value="PLEXIN-B1"/>
    <property type="match status" value="1"/>
</dbReference>
<feature type="domain" description="IPT/TIG" evidence="2">
    <location>
        <begin position="23"/>
        <end position="76"/>
    </location>
</feature>
<dbReference type="Pfam" id="PF01833">
    <property type="entry name" value="TIG"/>
    <property type="match status" value="1"/>
</dbReference>
<dbReference type="SUPFAM" id="SSF81296">
    <property type="entry name" value="E set domains"/>
    <property type="match status" value="1"/>
</dbReference>
<dbReference type="GO" id="GO:0030334">
    <property type="term" value="P:regulation of cell migration"/>
    <property type="evidence" value="ECO:0007669"/>
    <property type="project" value="TreeGrafter"/>
</dbReference>
<evidence type="ECO:0000259" key="2">
    <source>
        <dbReference type="Pfam" id="PF01833"/>
    </source>
</evidence>
<feature type="region of interest" description="Disordered" evidence="1">
    <location>
        <begin position="69"/>
        <end position="98"/>
    </location>
</feature>
<evidence type="ECO:0000313" key="3">
    <source>
        <dbReference type="Ensembl" id="ENSAOWP00000027430.1"/>
    </source>
</evidence>
<evidence type="ECO:0000256" key="1">
    <source>
        <dbReference type="SAM" id="MobiDB-lite"/>
    </source>
</evidence>
<dbReference type="InterPro" id="IPR002909">
    <property type="entry name" value="IPT_dom"/>
</dbReference>
<keyword evidence="4" id="KW-1185">Reference proteome</keyword>
<dbReference type="AlphaFoldDB" id="A0A8B9QMA2"/>
<dbReference type="GO" id="GO:0007162">
    <property type="term" value="P:negative regulation of cell adhesion"/>
    <property type="evidence" value="ECO:0007669"/>
    <property type="project" value="TreeGrafter"/>
</dbReference>